<comment type="similarity">
    <text evidence="1">Belongs to the BlaI transcriptional regulatory family.</text>
</comment>
<dbReference type="AlphaFoldDB" id="A0A1V2T9B3"/>
<evidence type="ECO:0000256" key="4">
    <source>
        <dbReference type="ARBA" id="ARBA00023163"/>
    </source>
</evidence>
<keyword evidence="6" id="KW-1185">Reference proteome</keyword>
<sequence>MTFRRRPERRFDPVRLGALEQQVMDVLWDHGPLTIRQVITRLDTDPAYTTIATVLANLERKHLVTPERRDRSVHYAPRHTREMHAAQIMEQALSSTDDRAASILHFIDAIDPSDVQLLRDYLNRRGDPA</sequence>
<accession>A0A1V2T9B3</accession>
<evidence type="ECO:0000256" key="2">
    <source>
        <dbReference type="ARBA" id="ARBA00023015"/>
    </source>
</evidence>
<dbReference type="Gene3D" id="1.10.10.10">
    <property type="entry name" value="Winged helix-like DNA-binding domain superfamily/Winged helix DNA-binding domain"/>
    <property type="match status" value="1"/>
</dbReference>
<keyword evidence="4" id="KW-0804">Transcription</keyword>
<dbReference type="GO" id="GO:0045892">
    <property type="term" value="P:negative regulation of DNA-templated transcription"/>
    <property type="evidence" value="ECO:0007669"/>
    <property type="project" value="InterPro"/>
</dbReference>
<dbReference type="Gene3D" id="6.10.140.850">
    <property type="match status" value="1"/>
</dbReference>
<dbReference type="InterPro" id="IPR036388">
    <property type="entry name" value="WH-like_DNA-bd_sf"/>
</dbReference>
<dbReference type="RefSeq" id="WP_077121778.1">
    <property type="nucleotide sequence ID" value="NZ_LOKT01000019.1"/>
</dbReference>
<proteinExistence type="inferred from homology"/>
<evidence type="ECO:0000313" key="5">
    <source>
        <dbReference type="EMBL" id="ONM46038.1"/>
    </source>
</evidence>
<keyword evidence="3" id="KW-0238">DNA-binding</keyword>
<evidence type="ECO:0000256" key="1">
    <source>
        <dbReference type="ARBA" id="ARBA00011046"/>
    </source>
</evidence>
<dbReference type="GO" id="GO:0003677">
    <property type="term" value="F:DNA binding"/>
    <property type="evidence" value="ECO:0007669"/>
    <property type="project" value="UniProtKB-KW"/>
</dbReference>
<organism evidence="5 6">
    <name type="scientific">Nocardia donostiensis</name>
    <dbReference type="NCBI Taxonomy" id="1538463"/>
    <lineage>
        <taxon>Bacteria</taxon>
        <taxon>Bacillati</taxon>
        <taxon>Actinomycetota</taxon>
        <taxon>Actinomycetes</taxon>
        <taxon>Mycobacteriales</taxon>
        <taxon>Nocardiaceae</taxon>
        <taxon>Nocardia</taxon>
    </lineage>
</organism>
<dbReference type="SUPFAM" id="SSF46785">
    <property type="entry name" value="Winged helix' DNA-binding domain"/>
    <property type="match status" value="1"/>
</dbReference>
<dbReference type="STRING" id="1538463.B0T36_23040"/>
<dbReference type="Pfam" id="PF03965">
    <property type="entry name" value="Penicillinase_R"/>
    <property type="match status" value="1"/>
</dbReference>
<gene>
    <name evidence="5" type="ORF">B0T46_25200</name>
</gene>
<dbReference type="EMBL" id="MUMY01000035">
    <property type="protein sequence ID" value="ONM46038.1"/>
    <property type="molecule type" value="Genomic_DNA"/>
</dbReference>
<dbReference type="OrthoDB" id="9813987at2"/>
<name>A0A1V2T9B3_9NOCA</name>
<keyword evidence="2" id="KW-0805">Transcription regulation</keyword>
<evidence type="ECO:0000313" key="6">
    <source>
        <dbReference type="Proteomes" id="UP000188836"/>
    </source>
</evidence>
<dbReference type="InterPro" id="IPR036390">
    <property type="entry name" value="WH_DNA-bd_sf"/>
</dbReference>
<protein>
    <submittedName>
        <fullName evidence="5">MarR family transcriptional regulator</fullName>
    </submittedName>
</protein>
<dbReference type="Proteomes" id="UP000188836">
    <property type="component" value="Unassembled WGS sequence"/>
</dbReference>
<evidence type="ECO:0000256" key="3">
    <source>
        <dbReference type="ARBA" id="ARBA00023125"/>
    </source>
</evidence>
<dbReference type="InterPro" id="IPR005650">
    <property type="entry name" value="BlaI_family"/>
</dbReference>
<reference evidence="5 6" key="1">
    <citation type="journal article" date="2016" name="Antonie Van Leeuwenhoek">
        <title>Nocardia donostiensis sp. nov., isolated from human respiratory specimens.</title>
        <authorList>
            <person name="Ercibengoa M."/>
            <person name="Bell M."/>
            <person name="Marimon J.M."/>
            <person name="Humrighouse B."/>
            <person name="Klenk H.P."/>
            <person name="Potter G."/>
            <person name="Perez-Trallero E."/>
        </authorList>
    </citation>
    <scope>NUCLEOTIDE SEQUENCE [LARGE SCALE GENOMIC DNA]</scope>
    <source>
        <strain evidence="5 6">X1655</strain>
    </source>
</reference>
<comment type="caution">
    <text evidence="5">The sequence shown here is derived from an EMBL/GenBank/DDBJ whole genome shotgun (WGS) entry which is preliminary data.</text>
</comment>